<reference evidence="4" key="1">
    <citation type="submission" date="2013-05" db="EMBL/GenBank/DDBJ databases">
        <title>The Genome sequence of Mucor circinelloides f. circinelloides 1006PhL.</title>
        <authorList>
            <consortium name="The Broad Institute Genomics Platform"/>
            <person name="Cuomo C."/>
            <person name="Earl A."/>
            <person name="Findley K."/>
            <person name="Lee S.C."/>
            <person name="Walker B."/>
            <person name="Young S."/>
            <person name="Zeng Q."/>
            <person name="Gargeya S."/>
            <person name="Fitzgerald M."/>
            <person name="Haas B."/>
            <person name="Abouelleil A."/>
            <person name="Allen A.W."/>
            <person name="Alvarado L."/>
            <person name="Arachchi H.M."/>
            <person name="Berlin A.M."/>
            <person name="Chapman S.B."/>
            <person name="Gainer-Dewar J."/>
            <person name="Goldberg J."/>
            <person name="Griggs A."/>
            <person name="Gujja S."/>
            <person name="Hansen M."/>
            <person name="Howarth C."/>
            <person name="Imamovic A."/>
            <person name="Ireland A."/>
            <person name="Larimer J."/>
            <person name="McCowan C."/>
            <person name="Murphy C."/>
            <person name="Pearson M."/>
            <person name="Poon T.W."/>
            <person name="Priest M."/>
            <person name="Roberts A."/>
            <person name="Saif S."/>
            <person name="Shea T."/>
            <person name="Sisk P."/>
            <person name="Sykes S."/>
            <person name="Wortman J."/>
            <person name="Nusbaum C."/>
            <person name="Birren B."/>
        </authorList>
    </citation>
    <scope>NUCLEOTIDE SEQUENCE [LARGE SCALE GENOMIC DNA]</scope>
    <source>
        <strain evidence="4">1006PhL</strain>
    </source>
</reference>
<dbReference type="AlphaFoldDB" id="S2JWB5"/>
<protein>
    <submittedName>
        <fullName evidence="3">Alcohol dehydrogenase</fullName>
    </submittedName>
</protein>
<dbReference type="Pfam" id="PF00248">
    <property type="entry name" value="Aldo_ket_red"/>
    <property type="match status" value="1"/>
</dbReference>
<dbReference type="eggNOG" id="KOG1575">
    <property type="taxonomic scope" value="Eukaryota"/>
</dbReference>
<evidence type="ECO:0000313" key="4">
    <source>
        <dbReference type="Proteomes" id="UP000014254"/>
    </source>
</evidence>
<dbReference type="CDD" id="cd19079">
    <property type="entry name" value="AKR_EcYajO-like"/>
    <property type="match status" value="1"/>
</dbReference>
<name>S2JWB5_MUCC1</name>
<dbReference type="Proteomes" id="UP000014254">
    <property type="component" value="Unassembled WGS sequence"/>
</dbReference>
<dbReference type="VEuPathDB" id="FungiDB:HMPREF1544_09118"/>
<dbReference type="FunCoup" id="S2JWB5">
    <property type="interactions" value="31"/>
</dbReference>
<dbReference type="OMA" id="RPDYNTD"/>
<dbReference type="FunFam" id="3.20.20.100:FF:000004">
    <property type="entry name" value="Oxidoreductase, aldo/keto reductase"/>
    <property type="match status" value="1"/>
</dbReference>
<gene>
    <name evidence="3" type="ORF">HMPREF1544_09118</name>
</gene>
<feature type="domain" description="NADP-dependent oxidoreductase" evidence="2">
    <location>
        <begin position="29"/>
        <end position="343"/>
    </location>
</feature>
<sequence length="351" mass="39841">MSSATIATPNDLPQMEYVRLGNTGMKVSRLCLGCMSFGSSKWSSWVKDEEESIQIIEESYKLGFNFFDTADTYSNGESERVLGKALKKIGAPRSRVVVATKVYFPVHDDVSVFDVLAGKKPEFVNRVGLSRKHIMDAVDASLKRLDMDYIDLYIIHRFDPETPIEEIMEALNDVVRSGKVRYIGASSMAAWQFQKMNNIAERNGWAKFVSMQNLYNLVYREEEREMMPYCKDAGIGITPWSPLNAGTLAGKKRESTERANSEFTPDRWQPSSLQESNDLIMDRIGELATKHKATYSQIAMAWHLAKPYVHSPIIGVSKLEQLYDLVGCLKIKLTEEEVKYLEEPYTPRAAM</sequence>
<organism evidence="3 4">
    <name type="scientific">Mucor circinelloides f. circinelloides (strain 1006PhL)</name>
    <name type="common">Mucormycosis agent</name>
    <name type="synonym">Calyptromyces circinelloides</name>
    <dbReference type="NCBI Taxonomy" id="1220926"/>
    <lineage>
        <taxon>Eukaryota</taxon>
        <taxon>Fungi</taxon>
        <taxon>Fungi incertae sedis</taxon>
        <taxon>Mucoromycota</taxon>
        <taxon>Mucoromycotina</taxon>
        <taxon>Mucoromycetes</taxon>
        <taxon>Mucorales</taxon>
        <taxon>Mucorineae</taxon>
        <taxon>Mucoraceae</taxon>
        <taxon>Mucor</taxon>
    </lineage>
</organism>
<dbReference type="OrthoDB" id="37537at2759"/>
<accession>S2JWB5</accession>
<dbReference type="GO" id="GO:0016491">
    <property type="term" value="F:oxidoreductase activity"/>
    <property type="evidence" value="ECO:0007669"/>
    <property type="project" value="UniProtKB-KW"/>
</dbReference>
<dbReference type="InParanoid" id="S2JWB5"/>
<dbReference type="PANTHER" id="PTHR43364">
    <property type="entry name" value="NADH-SPECIFIC METHYLGLYOXAL REDUCTASE-RELATED"/>
    <property type="match status" value="1"/>
</dbReference>
<dbReference type="InterPro" id="IPR023210">
    <property type="entry name" value="NADP_OxRdtase_dom"/>
</dbReference>
<dbReference type="STRING" id="1220926.S2JWB5"/>
<evidence type="ECO:0000256" key="1">
    <source>
        <dbReference type="ARBA" id="ARBA00023002"/>
    </source>
</evidence>
<keyword evidence="4" id="KW-1185">Reference proteome</keyword>
<dbReference type="PANTHER" id="PTHR43364:SF4">
    <property type="entry name" value="NAD(P)-LINKED OXIDOREDUCTASE SUPERFAMILY PROTEIN"/>
    <property type="match status" value="1"/>
</dbReference>
<keyword evidence="1" id="KW-0560">Oxidoreductase</keyword>
<dbReference type="InterPro" id="IPR036812">
    <property type="entry name" value="NAD(P)_OxRdtase_dom_sf"/>
</dbReference>
<dbReference type="SUPFAM" id="SSF51430">
    <property type="entry name" value="NAD(P)-linked oxidoreductase"/>
    <property type="match status" value="1"/>
</dbReference>
<dbReference type="Gene3D" id="3.20.20.100">
    <property type="entry name" value="NADP-dependent oxidoreductase domain"/>
    <property type="match status" value="1"/>
</dbReference>
<proteinExistence type="predicted"/>
<evidence type="ECO:0000259" key="2">
    <source>
        <dbReference type="Pfam" id="PF00248"/>
    </source>
</evidence>
<dbReference type="InterPro" id="IPR050523">
    <property type="entry name" value="AKR_Detox_Biosynth"/>
</dbReference>
<dbReference type="EMBL" id="KE124048">
    <property type="protein sequence ID" value="EPB84130.1"/>
    <property type="molecule type" value="Genomic_DNA"/>
</dbReference>
<evidence type="ECO:0000313" key="3">
    <source>
        <dbReference type="EMBL" id="EPB84130.1"/>
    </source>
</evidence>
<dbReference type="GO" id="GO:0005829">
    <property type="term" value="C:cytosol"/>
    <property type="evidence" value="ECO:0007669"/>
    <property type="project" value="UniProtKB-ARBA"/>
</dbReference>